<dbReference type="Proteomes" id="UP000176445">
    <property type="component" value="Unassembled WGS sequence"/>
</dbReference>
<name>A0A1F6CPM1_9BACT</name>
<evidence type="ECO:0000313" key="2">
    <source>
        <dbReference type="EMBL" id="OGG50812.1"/>
    </source>
</evidence>
<comment type="caution">
    <text evidence="2">The sequence shown here is derived from an EMBL/GenBank/DDBJ whole genome shotgun (WGS) entry which is preliminary data.</text>
</comment>
<sequence length="114" mass="12928">MRNVINIIGRFYLYQKERFPVLPLLLGIIPATLSSSAVLPSNLTVATFCAAVAGSFAYLLHVRIVDELRDFEHDVLYHPTRPLQSGAISRRELRYVDVTAVPIRRHIEKRAPIC</sequence>
<protein>
    <submittedName>
        <fullName evidence="2">Uncharacterized protein</fullName>
    </submittedName>
</protein>
<feature type="transmembrane region" description="Helical" evidence="1">
    <location>
        <begin position="45"/>
        <end position="62"/>
    </location>
</feature>
<gene>
    <name evidence="2" type="ORF">A2704_06460</name>
</gene>
<evidence type="ECO:0000313" key="3">
    <source>
        <dbReference type="Proteomes" id="UP000176445"/>
    </source>
</evidence>
<reference evidence="2 3" key="1">
    <citation type="journal article" date="2016" name="Nat. Commun.">
        <title>Thousands of microbial genomes shed light on interconnected biogeochemical processes in an aquifer system.</title>
        <authorList>
            <person name="Anantharaman K."/>
            <person name="Brown C.T."/>
            <person name="Hug L.A."/>
            <person name="Sharon I."/>
            <person name="Castelle C.J."/>
            <person name="Probst A.J."/>
            <person name="Thomas B.C."/>
            <person name="Singh A."/>
            <person name="Wilkins M.J."/>
            <person name="Karaoz U."/>
            <person name="Brodie E.L."/>
            <person name="Williams K.H."/>
            <person name="Hubbard S.S."/>
            <person name="Banfield J.F."/>
        </authorList>
    </citation>
    <scope>NUCLEOTIDE SEQUENCE [LARGE SCALE GENOMIC DNA]</scope>
</reference>
<keyword evidence="1" id="KW-0472">Membrane</keyword>
<dbReference type="EMBL" id="MFKW01000043">
    <property type="protein sequence ID" value="OGG50812.1"/>
    <property type="molecule type" value="Genomic_DNA"/>
</dbReference>
<accession>A0A1F6CPM1</accession>
<organism evidence="2 3">
    <name type="scientific">Candidatus Kaiserbacteria bacterium RIFCSPHIGHO2_01_FULL_54_36b</name>
    <dbReference type="NCBI Taxonomy" id="1798483"/>
    <lineage>
        <taxon>Bacteria</taxon>
        <taxon>Candidatus Kaiseribacteriota</taxon>
    </lineage>
</organism>
<feature type="transmembrane region" description="Helical" evidence="1">
    <location>
        <begin position="21"/>
        <end position="39"/>
    </location>
</feature>
<proteinExistence type="predicted"/>
<dbReference type="AlphaFoldDB" id="A0A1F6CPM1"/>
<evidence type="ECO:0000256" key="1">
    <source>
        <dbReference type="SAM" id="Phobius"/>
    </source>
</evidence>
<keyword evidence="1" id="KW-0812">Transmembrane</keyword>
<keyword evidence="1" id="KW-1133">Transmembrane helix</keyword>